<comment type="caution">
    <text evidence="6">The sequence shown here is derived from an EMBL/GenBank/DDBJ whole genome shotgun (WGS) entry which is preliminary data.</text>
</comment>
<reference evidence="6 7" key="1">
    <citation type="submission" date="2018-03" db="EMBL/GenBank/DDBJ databases">
        <title>Cross-interface Injection: A General Nanoliter Liquid Handling Method Applied to Single Cells Genome Amplification Automated Nanoliter Liquid Handling Applied to Single Cell Multiple Displacement Amplification.</title>
        <authorList>
            <person name="Yun J."/>
            <person name="Xu P."/>
            <person name="Xu J."/>
            <person name="Dai X."/>
            <person name="Wang Y."/>
            <person name="Zheng X."/>
            <person name="Cao C."/>
            <person name="Yi Q."/>
            <person name="Zhu Y."/>
            <person name="Wang L."/>
            <person name="Dong Z."/>
            <person name="Huang Y."/>
            <person name="Huang L."/>
            <person name="Du W."/>
        </authorList>
    </citation>
    <scope>NUCLEOTIDE SEQUENCE [LARGE SCALE GENOMIC DNA]</scope>
    <source>
        <strain evidence="6 7">Z-D1-2</strain>
    </source>
</reference>
<dbReference type="InterPro" id="IPR036191">
    <property type="entry name" value="RRF_sf"/>
</dbReference>
<gene>
    <name evidence="6" type="ORF">C9994_13105</name>
</gene>
<evidence type="ECO:0000256" key="4">
    <source>
        <dbReference type="SAM" id="MobiDB-lite"/>
    </source>
</evidence>
<feature type="domain" description="Ribosome recycling factor" evidence="5">
    <location>
        <begin position="3"/>
        <end position="76"/>
    </location>
</feature>
<dbReference type="Pfam" id="PF01765">
    <property type="entry name" value="RRF"/>
    <property type="match status" value="1"/>
</dbReference>
<dbReference type="FunFam" id="1.10.132.20:FF:000001">
    <property type="entry name" value="Ribosome-recycling factor"/>
    <property type="match status" value="1"/>
</dbReference>
<dbReference type="PANTHER" id="PTHR20982">
    <property type="entry name" value="RIBOSOME RECYCLING FACTOR"/>
    <property type="match status" value="1"/>
</dbReference>
<dbReference type="SUPFAM" id="SSF55194">
    <property type="entry name" value="Ribosome recycling factor, RRF"/>
    <property type="match status" value="1"/>
</dbReference>
<organism evidence="6 7">
    <name type="scientific">Marivirga lumbricoides</name>
    <dbReference type="NCBI Taxonomy" id="1046115"/>
    <lineage>
        <taxon>Bacteria</taxon>
        <taxon>Pseudomonadati</taxon>
        <taxon>Bacteroidota</taxon>
        <taxon>Cytophagia</taxon>
        <taxon>Cytophagales</taxon>
        <taxon>Marivirgaceae</taxon>
        <taxon>Marivirga</taxon>
    </lineage>
</organism>
<comment type="similarity">
    <text evidence="1">Belongs to the RRF family.</text>
</comment>
<dbReference type="PANTHER" id="PTHR20982:SF3">
    <property type="entry name" value="MITOCHONDRIAL RIBOSOME RECYCLING FACTOR PSEUDO 1"/>
    <property type="match status" value="1"/>
</dbReference>
<sequence>MTRRLNLSKQAKNEAEEGKISIRNARKDANDQLKKLQKEGTAEDDVKRAEEKVQALTDGYVKKIDEILEQKEKEIMTV</sequence>
<proteinExistence type="inferred from homology"/>
<dbReference type="Proteomes" id="UP000240608">
    <property type="component" value="Unassembled WGS sequence"/>
</dbReference>
<accession>A0A2T4DHT6</accession>
<keyword evidence="3" id="KW-0648">Protein biosynthesis</keyword>
<protein>
    <recommendedName>
        <fullName evidence="5">Ribosome recycling factor domain-containing protein</fullName>
    </recommendedName>
</protein>
<dbReference type="InterPro" id="IPR023584">
    <property type="entry name" value="Ribosome_recyc_fac_dom"/>
</dbReference>
<dbReference type="AlphaFoldDB" id="A0A2T4DHT6"/>
<evidence type="ECO:0000256" key="2">
    <source>
        <dbReference type="ARBA" id="ARBA00022490"/>
    </source>
</evidence>
<dbReference type="GO" id="GO:0006412">
    <property type="term" value="P:translation"/>
    <property type="evidence" value="ECO:0007669"/>
    <property type="project" value="UniProtKB-KW"/>
</dbReference>
<dbReference type="GO" id="GO:0043023">
    <property type="term" value="F:ribosomal large subunit binding"/>
    <property type="evidence" value="ECO:0007669"/>
    <property type="project" value="TreeGrafter"/>
</dbReference>
<feature type="region of interest" description="Disordered" evidence="4">
    <location>
        <begin position="1"/>
        <end position="23"/>
    </location>
</feature>
<feature type="compositionally biased region" description="Basic and acidic residues" evidence="4">
    <location>
        <begin position="11"/>
        <end position="23"/>
    </location>
</feature>
<feature type="compositionally biased region" description="Polar residues" evidence="4">
    <location>
        <begin position="1"/>
        <end position="10"/>
    </location>
</feature>
<name>A0A2T4DHT6_9BACT</name>
<dbReference type="Gene3D" id="1.10.132.20">
    <property type="entry name" value="Ribosome-recycling factor"/>
    <property type="match status" value="1"/>
</dbReference>
<evidence type="ECO:0000313" key="6">
    <source>
        <dbReference type="EMBL" id="PTB93391.1"/>
    </source>
</evidence>
<keyword evidence="2" id="KW-0963">Cytoplasm</keyword>
<dbReference type="EMBL" id="PYVU01000169">
    <property type="protein sequence ID" value="PTB93391.1"/>
    <property type="molecule type" value="Genomic_DNA"/>
</dbReference>
<evidence type="ECO:0000313" key="7">
    <source>
        <dbReference type="Proteomes" id="UP000240608"/>
    </source>
</evidence>
<evidence type="ECO:0000259" key="5">
    <source>
        <dbReference type="Pfam" id="PF01765"/>
    </source>
</evidence>
<evidence type="ECO:0000256" key="1">
    <source>
        <dbReference type="ARBA" id="ARBA00005912"/>
    </source>
</evidence>
<evidence type="ECO:0000256" key="3">
    <source>
        <dbReference type="ARBA" id="ARBA00022917"/>
    </source>
</evidence>
<dbReference type="InterPro" id="IPR002661">
    <property type="entry name" value="Ribosome_recyc_fac"/>
</dbReference>